<protein>
    <submittedName>
        <fullName evidence="2">Glycosyl transferase</fullName>
    </submittedName>
</protein>
<dbReference type="Pfam" id="PF04101">
    <property type="entry name" value="Glyco_tran_28_C"/>
    <property type="match status" value="1"/>
</dbReference>
<reference evidence="3" key="1">
    <citation type="journal article" date="2019" name="Int. J. Syst. Evol. Microbiol.">
        <title>The Global Catalogue of Microorganisms (GCM) 10K type strain sequencing project: providing services to taxonomists for standard genome sequencing and annotation.</title>
        <authorList>
            <consortium name="The Broad Institute Genomics Platform"/>
            <consortium name="The Broad Institute Genome Sequencing Center for Infectious Disease"/>
            <person name="Wu L."/>
            <person name="Ma J."/>
        </authorList>
    </citation>
    <scope>NUCLEOTIDE SEQUENCE [LARGE SCALE GENOMIC DNA]</scope>
    <source>
        <strain evidence="3">CGMCC 1.15422</strain>
    </source>
</reference>
<dbReference type="EMBL" id="BMIX01000003">
    <property type="protein sequence ID" value="GGG36537.1"/>
    <property type="molecule type" value="Genomic_DNA"/>
</dbReference>
<evidence type="ECO:0000259" key="1">
    <source>
        <dbReference type="Pfam" id="PF04101"/>
    </source>
</evidence>
<sequence>MVAILNWGLGHATRCIPIIKELQLNDFEPIIASDGQALELLKKEFPGLNHIELPSYNIQYSKNGRYLKWKMIKDSPKILKAIREENELTSKIVESYNIQGIISDNRFGVRSKKLKKNVFITHQLNVLSGSTSFLSSYIHQQYIGKFDQCWVPDVEKESNLSGILGHPKMKPKNVKYIGLLSRLEKRRTPELYDFLVLLSGPEPQRSILESILLKKLKKYEARILFIRGVISEEKLNLPDTTIEIKNYLYGKALEEAINSSKYIISRSGYTTLMDLAKLHKKAFFIPTPGQKEQEYLAKRLEKLGIAPFCKQEKFDLTQLKRIEDYKGLSDFGNHTVFRDLFSFFERE</sequence>
<evidence type="ECO:0000313" key="3">
    <source>
        <dbReference type="Proteomes" id="UP000605733"/>
    </source>
</evidence>
<dbReference type="Gene3D" id="3.40.50.2000">
    <property type="entry name" value="Glycogen Phosphorylase B"/>
    <property type="match status" value="1"/>
</dbReference>
<dbReference type="PANTHER" id="PTHR21015:SF22">
    <property type="entry name" value="GLYCOSYLTRANSFERASE"/>
    <property type="match status" value="1"/>
</dbReference>
<evidence type="ECO:0000313" key="2">
    <source>
        <dbReference type="EMBL" id="GGG36537.1"/>
    </source>
</evidence>
<keyword evidence="2" id="KW-0808">Transferase</keyword>
<dbReference type="PANTHER" id="PTHR21015">
    <property type="entry name" value="UDP-N-ACETYLGLUCOSAMINE--N-ACETYLMURAMYL-(PENTAPEPTIDE) PYROPHOSPHORYL-UNDECAPRENOL N-ACETYLGLUCOSAMINE TRANSFERASE 1"/>
    <property type="match status" value="1"/>
</dbReference>
<accession>A0ABQ1WM59</accession>
<comment type="caution">
    <text evidence="2">The sequence shown here is derived from an EMBL/GenBank/DDBJ whole genome shotgun (WGS) entry which is preliminary data.</text>
</comment>
<proteinExistence type="predicted"/>
<dbReference type="Proteomes" id="UP000605733">
    <property type="component" value="Unassembled WGS sequence"/>
</dbReference>
<dbReference type="SUPFAM" id="SSF53756">
    <property type="entry name" value="UDP-Glycosyltransferase/glycogen phosphorylase"/>
    <property type="match status" value="1"/>
</dbReference>
<gene>
    <name evidence="2" type="ORF">GCM10011532_20250</name>
</gene>
<keyword evidence="3" id="KW-1185">Reference proteome</keyword>
<name>A0ABQ1WM59_9FLAO</name>
<organism evidence="2 3">
    <name type="scientific">Christiangramia forsetii</name>
    <dbReference type="NCBI Taxonomy" id="411153"/>
    <lineage>
        <taxon>Bacteria</taxon>
        <taxon>Pseudomonadati</taxon>
        <taxon>Bacteroidota</taxon>
        <taxon>Flavobacteriia</taxon>
        <taxon>Flavobacteriales</taxon>
        <taxon>Flavobacteriaceae</taxon>
        <taxon>Christiangramia</taxon>
    </lineage>
</organism>
<dbReference type="GO" id="GO:0016740">
    <property type="term" value="F:transferase activity"/>
    <property type="evidence" value="ECO:0007669"/>
    <property type="project" value="UniProtKB-KW"/>
</dbReference>
<feature type="domain" description="Glycosyl transferase family 28 C-terminal" evidence="1">
    <location>
        <begin position="214"/>
        <end position="320"/>
    </location>
</feature>
<dbReference type="InterPro" id="IPR007235">
    <property type="entry name" value="Glyco_trans_28_C"/>
</dbReference>